<protein>
    <submittedName>
        <fullName evidence="3">Unnamed protein product</fullName>
    </submittedName>
</protein>
<dbReference type="CDD" id="cd14686">
    <property type="entry name" value="bZIP"/>
    <property type="match status" value="1"/>
</dbReference>
<feature type="compositionally biased region" description="Polar residues" evidence="2">
    <location>
        <begin position="131"/>
        <end position="140"/>
    </location>
</feature>
<evidence type="ECO:0000313" key="3">
    <source>
        <dbReference type="EMBL" id="GMF36260.1"/>
    </source>
</evidence>
<feature type="compositionally biased region" description="Low complexity" evidence="2">
    <location>
        <begin position="631"/>
        <end position="642"/>
    </location>
</feature>
<feature type="compositionally biased region" description="Basic and acidic residues" evidence="2">
    <location>
        <begin position="62"/>
        <end position="74"/>
    </location>
</feature>
<keyword evidence="4" id="KW-1185">Reference proteome</keyword>
<dbReference type="OrthoDB" id="70595at2759"/>
<accession>A0A9W6XDE9</accession>
<reference evidence="3" key="1">
    <citation type="submission" date="2023-04" db="EMBL/GenBank/DDBJ databases">
        <title>Phytophthora lilii NBRC 32176.</title>
        <authorList>
            <person name="Ichikawa N."/>
            <person name="Sato H."/>
            <person name="Tonouchi N."/>
        </authorList>
    </citation>
    <scope>NUCLEOTIDE SEQUENCE</scope>
    <source>
        <strain evidence="3">NBRC 32176</strain>
    </source>
</reference>
<dbReference type="EMBL" id="BSXW01001375">
    <property type="protein sequence ID" value="GMF36260.1"/>
    <property type="molecule type" value="Genomic_DNA"/>
</dbReference>
<name>A0A9W6XDE9_9STRA</name>
<comment type="caution">
    <text evidence="3">The sequence shown here is derived from an EMBL/GenBank/DDBJ whole genome shotgun (WGS) entry which is preliminary data.</text>
</comment>
<keyword evidence="1" id="KW-0175">Coiled coil</keyword>
<feature type="coiled-coil region" evidence="1">
    <location>
        <begin position="178"/>
        <end position="260"/>
    </location>
</feature>
<feature type="region of interest" description="Disordered" evidence="2">
    <location>
        <begin position="631"/>
        <end position="659"/>
    </location>
</feature>
<feature type="region of interest" description="Disordered" evidence="2">
    <location>
        <begin position="1"/>
        <end position="90"/>
    </location>
</feature>
<gene>
    <name evidence="3" type="ORF">Plil01_001535000</name>
</gene>
<proteinExistence type="predicted"/>
<dbReference type="Proteomes" id="UP001165083">
    <property type="component" value="Unassembled WGS sequence"/>
</dbReference>
<evidence type="ECO:0000313" key="4">
    <source>
        <dbReference type="Proteomes" id="UP001165083"/>
    </source>
</evidence>
<feature type="compositionally biased region" description="Low complexity" evidence="2">
    <location>
        <begin position="284"/>
        <end position="299"/>
    </location>
</feature>
<sequence>MWLTVDTANVVGGGGAAAAEQEQRPQDGAQGGQTAGRRQRYEGDNNAQDDDDDFRGSGGFSSDKHSQHEPEQRTRFPPLKTAHGPLSRVSDVRKKISAVSHSAAASPSSGLDWNFDTTVDTPSELDDSDRVGTSLSTPSRDQTKRSSKHLIGPGISIERTFPTKLPSYFATKFRKNQVHALQEENAGLTKENAKLREEIKQLEALNAVLQDDNNNSTLLDDHSESIQFAQRRMRLLQAQNVQLQRQISLLQDALQAQANAETNLMSALNHWRGVIDAGKEEAKQAGADQKAADKQNAASSNNQPIKWMLAIPDKLIEELNRVEGQIHSAANAAHSCYETKLRVSHLSASFLRDDATSLKLSEIYGRQPSSLAHLRIERVKQLEDALARVAGELEKVSSRILEQYPPHASITDPNHVVAYELGKSVRELLLEVSAFGAVVFTPTATVPGLRGTVAEQTEDGRLTALDVVKALSSTSGVAKGPGGAKEREKQAKVMLKQLHARFAGMESHVAMCRREAKYWRTAWQTQDDSLQRLAKRVRGLGQKKVEWCQHYLLAPMTNLAEVFASFQQCYDENSTRQNPYLPLLVETLSMEHPMVQDAIQQWQAYVESVQLKMDELVADYEANRLVLASSLAPPSSLSSPPAQYGHETLPSESEQVPLH</sequence>
<evidence type="ECO:0000256" key="2">
    <source>
        <dbReference type="SAM" id="MobiDB-lite"/>
    </source>
</evidence>
<feature type="region of interest" description="Disordered" evidence="2">
    <location>
        <begin position="280"/>
        <end position="299"/>
    </location>
</feature>
<feature type="compositionally biased region" description="Polar residues" evidence="2">
    <location>
        <begin position="650"/>
        <end position="659"/>
    </location>
</feature>
<evidence type="ECO:0000256" key="1">
    <source>
        <dbReference type="SAM" id="Coils"/>
    </source>
</evidence>
<dbReference type="AlphaFoldDB" id="A0A9W6XDE9"/>
<feature type="region of interest" description="Disordered" evidence="2">
    <location>
        <begin position="122"/>
        <end position="151"/>
    </location>
</feature>
<organism evidence="3 4">
    <name type="scientific">Phytophthora lilii</name>
    <dbReference type="NCBI Taxonomy" id="2077276"/>
    <lineage>
        <taxon>Eukaryota</taxon>
        <taxon>Sar</taxon>
        <taxon>Stramenopiles</taxon>
        <taxon>Oomycota</taxon>
        <taxon>Peronosporomycetes</taxon>
        <taxon>Peronosporales</taxon>
        <taxon>Peronosporaceae</taxon>
        <taxon>Phytophthora</taxon>
    </lineage>
</organism>